<keyword evidence="1" id="KW-0812">Transmembrane</keyword>
<name>A0A8B6X7X0_9BURK</name>
<accession>A0A8B6X7X0</accession>
<keyword evidence="1" id="KW-1133">Transmembrane helix</keyword>
<sequence length="152" mass="15680">MPSFSTLVFSFFSVMAGVSVALQQVLNSNLRVQLASPWWAGFVSYCVGGIAMLLVALVVPGPQPSLSGLPAAPGGWFSWTSGVFGAVFIATAILMVPRLGAATVLALIVVGQMTGSLAFDHFGLFGLAQRSISPIRLAGVACLLVGVVLVRA</sequence>
<reference evidence="3" key="2">
    <citation type="submission" date="2025-08" db="UniProtKB">
        <authorList>
            <consortium name="RefSeq"/>
        </authorList>
    </citation>
    <scope>IDENTIFICATION</scope>
</reference>
<feature type="transmembrane region" description="Helical" evidence="1">
    <location>
        <begin position="104"/>
        <end position="125"/>
    </location>
</feature>
<dbReference type="PANTHER" id="PTHR34821">
    <property type="entry name" value="INNER MEMBRANE PROTEIN YDCZ"/>
    <property type="match status" value="1"/>
</dbReference>
<feature type="transmembrane region" description="Helical" evidence="1">
    <location>
        <begin position="6"/>
        <end position="26"/>
    </location>
</feature>
<keyword evidence="2" id="KW-1185">Reference proteome</keyword>
<protein>
    <submittedName>
        <fullName evidence="3">DMT family transporter</fullName>
    </submittedName>
</protein>
<dbReference type="GO" id="GO:0005886">
    <property type="term" value="C:plasma membrane"/>
    <property type="evidence" value="ECO:0007669"/>
    <property type="project" value="TreeGrafter"/>
</dbReference>
<dbReference type="OrthoDB" id="9097160at2"/>
<dbReference type="InterPro" id="IPR006750">
    <property type="entry name" value="YdcZ"/>
</dbReference>
<dbReference type="Pfam" id="PF04657">
    <property type="entry name" value="DMT_YdcZ"/>
    <property type="match status" value="1"/>
</dbReference>
<dbReference type="AlphaFoldDB" id="A0A8B6X7X0"/>
<proteinExistence type="predicted"/>
<keyword evidence="1" id="KW-0472">Membrane</keyword>
<feature type="transmembrane region" description="Helical" evidence="1">
    <location>
        <begin position="79"/>
        <end position="97"/>
    </location>
</feature>
<evidence type="ECO:0000313" key="3">
    <source>
        <dbReference type="RefSeq" id="WP_034411525.1"/>
    </source>
</evidence>
<dbReference type="RefSeq" id="WP_034411525.1">
    <property type="nucleotide sequence ID" value="NZ_AXWS01000013.1"/>
</dbReference>
<evidence type="ECO:0000313" key="2">
    <source>
        <dbReference type="Proteomes" id="UP000675920"/>
    </source>
</evidence>
<feature type="transmembrane region" description="Helical" evidence="1">
    <location>
        <begin position="38"/>
        <end position="59"/>
    </location>
</feature>
<dbReference type="Proteomes" id="UP000675920">
    <property type="component" value="Unplaced"/>
</dbReference>
<reference evidence="3" key="1">
    <citation type="journal article" date="2001" name="Eur. J. Biochem.">
        <title>The drug/metabolite transporter superfamily.</title>
        <authorList>
            <person name="Jack D.L."/>
            <person name="Yang N.M."/>
            <person name="Saier M.H. Jr."/>
        </authorList>
    </citation>
    <scope>NUCLEOTIDE SEQUENCE</scope>
</reference>
<dbReference type="PANTHER" id="PTHR34821:SF2">
    <property type="entry name" value="INNER MEMBRANE PROTEIN YDCZ"/>
    <property type="match status" value="1"/>
</dbReference>
<evidence type="ECO:0000256" key="1">
    <source>
        <dbReference type="SAM" id="Phobius"/>
    </source>
</evidence>
<organism evidence="2 3">
    <name type="scientific">Derxia gummosa DSM 723</name>
    <dbReference type="NCBI Taxonomy" id="1121388"/>
    <lineage>
        <taxon>Bacteria</taxon>
        <taxon>Pseudomonadati</taxon>
        <taxon>Pseudomonadota</taxon>
        <taxon>Betaproteobacteria</taxon>
        <taxon>Burkholderiales</taxon>
        <taxon>Alcaligenaceae</taxon>
        <taxon>Derxia</taxon>
    </lineage>
</organism>
<feature type="transmembrane region" description="Helical" evidence="1">
    <location>
        <begin position="131"/>
        <end position="150"/>
    </location>
</feature>